<feature type="domain" description="C2H2-type" evidence="9">
    <location>
        <begin position="1294"/>
        <end position="1322"/>
    </location>
</feature>
<dbReference type="PROSITE" id="PS00028">
    <property type="entry name" value="ZINC_FINGER_C2H2_1"/>
    <property type="match status" value="21"/>
</dbReference>
<evidence type="ECO:0000256" key="4">
    <source>
        <dbReference type="ARBA" id="ARBA00022833"/>
    </source>
</evidence>
<keyword evidence="3 6" id="KW-0863">Zinc-finger</keyword>
<feature type="region of interest" description="Disordered" evidence="8">
    <location>
        <begin position="1678"/>
        <end position="1825"/>
    </location>
</feature>
<reference evidence="11 12" key="1">
    <citation type="journal article" date="2014" name="Curr. Biol.">
        <title>The genome of the clonal raider ant Cerapachys biroi.</title>
        <authorList>
            <person name="Oxley P.R."/>
            <person name="Ji L."/>
            <person name="Fetter-Pruneda I."/>
            <person name="McKenzie S.K."/>
            <person name="Li C."/>
            <person name="Hu H."/>
            <person name="Zhang G."/>
            <person name="Kronauer D.J."/>
        </authorList>
    </citation>
    <scope>NUCLEOTIDE SEQUENCE [LARGE SCALE GENOMIC DNA]</scope>
</reference>
<evidence type="ECO:0000256" key="6">
    <source>
        <dbReference type="PROSITE-ProRule" id="PRU00042"/>
    </source>
</evidence>
<keyword evidence="2" id="KW-0677">Repeat</keyword>
<dbReference type="GO" id="GO:0008270">
    <property type="term" value="F:zinc ion binding"/>
    <property type="evidence" value="ECO:0007669"/>
    <property type="project" value="UniProtKB-UniRule"/>
</dbReference>
<feature type="domain" description="C2H2-type" evidence="9">
    <location>
        <begin position="1146"/>
        <end position="1173"/>
    </location>
</feature>
<dbReference type="Gene3D" id="3.30.160.60">
    <property type="entry name" value="Classic Zinc Finger"/>
    <property type="match status" value="14"/>
</dbReference>
<feature type="domain" description="C2H2-type" evidence="9">
    <location>
        <begin position="923"/>
        <end position="950"/>
    </location>
</feature>
<name>A0A026WQ01_OOCBI</name>
<dbReference type="PANTHER" id="PTHR24377">
    <property type="entry name" value="IP01015P-RELATED"/>
    <property type="match status" value="1"/>
</dbReference>
<feature type="domain" description="ZAD" evidence="10">
    <location>
        <begin position="50"/>
        <end position="125"/>
    </location>
</feature>
<feature type="domain" description="C2H2-type" evidence="9">
    <location>
        <begin position="1120"/>
        <end position="1147"/>
    </location>
</feature>
<keyword evidence="4 7" id="KW-0862">Zinc</keyword>
<evidence type="ECO:0000313" key="11">
    <source>
        <dbReference type="EMBL" id="EZA57761.1"/>
    </source>
</evidence>
<dbReference type="SUPFAM" id="SSF57667">
    <property type="entry name" value="beta-beta-alpha zinc fingers"/>
    <property type="match status" value="10"/>
</dbReference>
<dbReference type="SMART" id="SM00868">
    <property type="entry name" value="zf-AD"/>
    <property type="match status" value="3"/>
</dbReference>
<feature type="compositionally biased region" description="Low complexity" evidence="8">
    <location>
        <begin position="1725"/>
        <end position="1742"/>
    </location>
</feature>
<evidence type="ECO:0000256" key="1">
    <source>
        <dbReference type="ARBA" id="ARBA00022723"/>
    </source>
</evidence>
<sequence>MATISTITVTTVTTTTTTETSATTVQETNAASSSLPSTATTMESKERYDELCRLCASYNAIRMNIFGQEGKNRQLVDKIQILLPFKILEDDCLPKVLCYRCMFNLENFYDFRTACVHAAAWLKRNSPREGADDDGANDSAHCKDMHLKGKENMPVLIPEAPVVNPNAALGTPPRLNFDGEADPEIEEIVDTSEGTDEATVADDAEDRRSEYEYYMDTIPSDFLEQTPMVTEETEECGANNTVAAQDTSVIYPHTSQQHELYVCSRCNKAFSSKGHLSLHARIHAGEGDVIGERVITDDHTSYQRPYQCDLCHKSYSTAKHRWGHVSSAHKGHPAVTCAYCSRIYSTRYNLNEHIKSRHAGLPPPPELPVSFSRAETRYQCQTCPMVYTDLAEFNAHRQLCFEEQRTDLLAQAEAQNNKGLDDTSDISSIDSDDENRDFKNAEAKLAKNPQLTILKQALTKGDGLKRNYDDDGSLYGKSRKIIKTESGDTSSQKRWYCETCPQSFTSVDSLKEHEIKHDAEKPFICILCKKDFVLKSSLSRHIITLHGVDPTPIIDSDKCLKATVLSQNWNDRMDVSVYEQSEMKEPPEFSSSPEATLEIDEKDSKNNHDNMIEIETVFVCEICTRDFSDRASLWLHIRATHKELAAFACGVCLKICSDNEQLQNHVNMYHGGSKLLISEQRRYSCTICGRQHDSRKKLIAHVSIHNIDSGFDPANFVQLNSNYYNENLNGNEGNEQIIDFDGEDGEKVDCYICYKSFPNEDHLIRHQRNAHKSEQIVSLGDGAGGASALSVNGNKTQYNFFFVCEVCGNSFSSKWERWLHINNMHSNEASIKCEWEDCGKIFATKSLRNEHAQHHLMQGSSPNTCEVCGKLWPTRVDYWKHVMGVHSDTVPLICGVCLKVFSDVLQLSAHVKTKHWPLTNGDFSCDICGRPYSNKSKMSRHRKIHGLEAAIDAACDNSSINETTNESSKPDNNGAAEMELNCEQCPELRFSTLDSLCNHRRIVHGLFPCDLCNKCYGRTSHLWKHVNRVHKGHVDVTCPYCLKTSASRDHLAAHIAKIHRYEPAVSKDNQNYVASKSLTMEDGVLHYCEKCNKGFHKRYLLRRHMKGCQNYRKDPGALLTRCRACERIFKDRASLQKHIENHHSTYTCHLCNETITSKLGIMTHNRVNHMDHPDLTCDHLGCKKLFRTKEDLEAHRKDHKYHSNPNVCDFCGDTVENKLKLKMHVLSLHRNEIGVSCGVCLIPMKDPKDLKKHVEAEHGSVLSKANTCQVCGKQYASKWKAFDHTKKCHGKVFLTCKQCLAVFTDENSIRDHYEHVHNVPKDQLAAFEYRMEVGVKREGYETPDIIVKEEPDDLEFDEEICDESSNDDNSRKRKQSSNDTYDCEMCPEVFLNLDTLARHYQNMHNTDPVRMFKKFRKDGGDGKRKMRNRNNFECKNCKKQFSTKALFWNHTNVCTRRGILGRSDMMNNVPTSILESHLTNNNQMSREEPMPLPNESNLNIPDFNLFEGINLQLSGQKPVPNLMPLSQVKPTGNGKCSRKDSRKVYDESTNTECTCEVCGKQWPAKKHLWQHLIRFHRAEAAVTCGVCLKLCKSYQDLTNHLRAQHAPALSSEGNNFTCKTCGRYHNARSKLLLHMSIHIGNFRCKNCQQGFANEKKLAEHATSCSSKSELEDHAVADEDNAKNDNDEKGSLIADETSVIGEAEEADFESEGDGSRDIPDEDSNSDDNSQNSEDSDSGSNSSSSDDEEEEEEEEEEEAEAEAEEKQEGEEEEEEENASSDAKTGLDTRSTSRASGISCNSDESDSDEAKVIEHVMPKKIEPQMSNLNRFRIRNEGLQETSSMEKSAEAQRINTAMATVAEQAKPSNMNNVSVPGSSASVDKLEALHLEESMKAATNDVDLSENESENEENNENDEEEEEEEQEEGEEEEEDEDEDEDEGEGESESEPEAEVEAEGEADAEVEAAAESAAEDGREEENENENENESEDENEEESEAEAEEDEEEEKEDVENDEEEQQDDDDDDDDDGPPVLSPIMPLLPENESEEHSNTADRTRHKLSPMVLLSVVKEECDITEIQNDGASSHAASFFAANNNDLPVTWDEELNDNGEHCDSDDDREKNEEYGKEYEKVDVNEGEDFEENSADESGRDVGDNQVHEIHNLDGTVLMVANDAEGNQILIEQNVLDIDNDDSNAEGTQYIYPETAYEIEEDYAARNETDAIQTDEIQGISYVQDTSENEDSMEEKYSIEENSSDVQK</sequence>
<feature type="compositionally biased region" description="Basic and acidic residues" evidence="8">
    <location>
        <begin position="1880"/>
        <end position="1890"/>
    </location>
</feature>
<dbReference type="Pfam" id="PF00096">
    <property type="entry name" value="zf-C2H2"/>
    <property type="match status" value="5"/>
</dbReference>
<evidence type="ECO:0000259" key="9">
    <source>
        <dbReference type="PROSITE" id="PS50157"/>
    </source>
</evidence>
<feature type="compositionally biased region" description="Basic and acidic residues" evidence="8">
    <location>
        <begin position="2104"/>
        <end position="2129"/>
    </location>
</feature>
<organism evidence="11 12">
    <name type="scientific">Ooceraea biroi</name>
    <name type="common">Clonal raider ant</name>
    <name type="synonym">Cerapachys biroi</name>
    <dbReference type="NCBI Taxonomy" id="2015173"/>
    <lineage>
        <taxon>Eukaryota</taxon>
        <taxon>Metazoa</taxon>
        <taxon>Ecdysozoa</taxon>
        <taxon>Arthropoda</taxon>
        <taxon>Hexapoda</taxon>
        <taxon>Insecta</taxon>
        <taxon>Pterygota</taxon>
        <taxon>Neoptera</taxon>
        <taxon>Endopterygota</taxon>
        <taxon>Hymenoptera</taxon>
        <taxon>Apocrita</taxon>
        <taxon>Aculeata</taxon>
        <taxon>Formicoidea</taxon>
        <taxon>Formicidae</taxon>
        <taxon>Dorylinae</taxon>
        <taxon>Ooceraea</taxon>
    </lineage>
</organism>
<feature type="domain" description="C2H2-type" evidence="9">
    <location>
        <begin position="1007"/>
        <end position="1035"/>
    </location>
</feature>
<feature type="compositionally biased region" description="Acidic residues" evidence="8">
    <location>
        <begin position="2130"/>
        <end position="2140"/>
    </location>
</feature>
<evidence type="ECO:0008006" key="13">
    <source>
        <dbReference type="Google" id="ProtNLM"/>
    </source>
</evidence>
<keyword evidence="12" id="KW-1185">Reference proteome</keyword>
<dbReference type="Pfam" id="PF07776">
    <property type="entry name" value="zf-AD"/>
    <property type="match status" value="1"/>
</dbReference>
<feature type="domain" description="C2H2-type" evidence="9">
    <location>
        <begin position="1175"/>
        <end position="1207"/>
    </location>
</feature>
<keyword evidence="1 7" id="KW-0479">Metal-binding</keyword>
<feature type="domain" description="C2H2-type" evidence="9">
    <location>
        <begin position="683"/>
        <end position="710"/>
    </location>
</feature>
<dbReference type="Proteomes" id="UP000053097">
    <property type="component" value="Unassembled WGS sequence"/>
</dbReference>
<feature type="domain" description="C2H2-type" evidence="9">
    <location>
        <begin position="335"/>
        <end position="363"/>
    </location>
</feature>
<dbReference type="OMA" id="ECEVCSI"/>
<feature type="domain" description="C2H2-type" evidence="9">
    <location>
        <begin position="261"/>
        <end position="288"/>
    </location>
</feature>
<feature type="domain" description="C2H2-type" evidence="9">
    <location>
        <begin position="306"/>
        <end position="334"/>
    </location>
</feature>
<protein>
    <recommendedName>
        <fullName evidence="13">Zinc finger protein Xfin</fullName>
    </recommendedName>
</protein>
<dbReference type="PROSITE" id="PS50157">
    <property type="entry name" value="ZINC_FINGER_C2H2_2"/>
    <property type="match status" value="22"/>
</dbReference>
<feature type="compositionally biased region" description="Acidic residues" evidence="8">
    <location>
        <begin position="1898"/>
        <end position="2025"/>
    </location>
</feature>
<feature type="compositionally biased region" description="Acidic residues" evidence="8">
    <location>
        <begin position="1743"/>
        <end position="1776"/>
    </location>
</feature>
<dbReference type="InterPro" id="IPR013087">
    <property type="entry name" value="Znf_C2H2_type"/>
</dbReference>
<evidence type="ECO:0000259" key="10">
    <source>
        <dbReference type="PROSITE" id="PS51915"/>
    </source>
</evidence>
<feature type="domain" description="C2H2-type" evidence="9">
    <location>
        <begin position="495"/>
        <end position="522"/>
    </location>
</feature>
<feature type="binding site" evidence="7">
    <location>
        <position position="55"/>
    </location>
    <ligand>
        <name>Zn(2+)</name>
        <dbReference type="ChEBI" id="CHEBI:29105"/>
    </ligand>
</feature>
<feature type="region of interest" description="Disordered" evidence="8">
    <location>
        <begin position="415"/>
        <end position="434"/>
    </location>
</feature>
<feature type="domain" description="C2H2-type" evidence="9">
    <location>
        <begin position="1086"/>
        <end position="1115"/>
    </location>
</feature>
<feature type="compositionally biased region" description="Basic and acidic residues" evidence="8">
    <location>
        <begin position="1678"/>
        <end position="1689"/>
    </location>
</feature>
<evidence type="ECO:0000313" key="12">
    <source>
        <dbReference type="Proteomes" id="UP000053097"/>
    </source>
</evidence>
<feature type="region of interest" description="Disordered" evidence="8">
    <location>
        <begin position="2230"/>
        <end position="2253"/>
    </location>
</feature>
<feature type="region of interest" description="Disordered" evidence="8">
    <location>
        <begin position="2096"/>
        <end position="2148"/>
    </location>
</feature>
<feature type="domain" description="C2H2-type" evidence="9">
    <location>
        <begin position="1616"/>
        <end position="1643"/>
    </location>
</feature>
<feature type="domain" description="C2H2-type" evidence="9">
    <location>
        <begin position="802"/>
        <end position="830"/>
    </location>
</feature>
<feature type="domain" description="C2H2-type" evidence="9">
    <location>
        <begin position="748"/>
        <end position="776"/>
    </location>
</feature>
<feature type="binding site" evidence="7">
    <location>
        <position position="98"/>
    </location>
    <ligand>
        <name>Zn(2+)</name>
        <dbReference type="ChEBI" id="CHEBI:29105"/>
    </ligand>
</feature>
<accession>A0A026WQ01</accession>
<feature type="binding site" evidence="7">
    <location>
        <position position="101"/>
    </location>
    <ligand>
        <name>Zn(2+)</name>
        <dbReference type="ChEBI" id="CHEBI:29105"/>
    </ligand>
</feature>
<keyword evidence="5" id="KW-0539">Nucleus</keyword>
<feature type="domain" description="C2H2-type" evidence="9">
    <location>
        <begin position="831"/>
        <end position="862"/>
    </location>
</feature>
<feature type="compositionally biased region" description="Basic and acidic residues" evidence="8">
    <location>
        <begin position="1805"/>
        <end position="1819"/>
    </location>
</feature>
<proteinExistence type="predicted"/>
<dbReference type="GO" id="GO:0005634">
    <property type="term" value="C:nucleus"/>
    <property type="evidence" value="ECO:0007669"/>
    <property type="project" value="InterPro"/>
</dbReference>
<feature type="domain" description="C2H2-type" evidence="9">
    <location>
        <begin position="1553"/>
        <end position="1581"/>
    </location>
</feature>
<dbReference type="OrthoDB" id="427030at2759"/>
<dbReference type="SMART" id="SM00355">
    <property type="entry name" value="ZnF_C2H2"/>
    <property type="match status" value="32"/>
</dbReference>
<feature type="domain" description="C2H2-type" evidence="9">
    <location>
        <begin position="523"/>
        <end position="551"/>
    </location>
</feature>
<evidence type="ECO:0000256" key="5">
    <source>
        <dbReference type="ARBA" id="ARBA00023242"/>
    </source>
</evidence>
<evidence type="ECO:0000256" key="8">
    <source>
        <dbReference type="SAM" id="MobiDB-lite"/>
    </source>
</evidence>
<dbReference type="EMBL" id="KK107139">
    <property type="protein sequence ID" value="EZA57761.1"/>
    <property type="molecule type" value="Genomic_DNA"/>
</dbReference>
<feature type="compositionally biased region" description="Acidic residues" evidence="8">
    <location>
        <begin position="1701"/>
        <end position="1711"/>
    </location>
</feature>
<dbReference type="InterPro" id="IPR050826">
    <property type="entry name" value="Krueppel_C2H2_ZnFinger"/>
</dbReference>
<feature type="domain" description="C2H2-type" evidence="9">
    <location>
        <begin position="1381"/>
        <end position="1409"/>
    </location>
</feature>
<feature type="region of interest" description="Disordered" evidence="8">
    <location>
        <begin position="1880"/>
        <end position="2055"/>
    </location>
</feature>
<dbReference type="PROSITE" id="PS51915">
    <property type="entry name" value="ZAD"/>
    <property type="match status" value="1"/>
</dbReference>
<feature type="compositionally biased region" description="Polar residues" evidence="8">
    <location>
        <begin position="1785"/>
        <end position="1799"/>
    </location>
</feature>
<dbReference type="FunFam" id="3.30.160.60:FF:000340">
    <property type="entry name" value="zinc finger protein 473 isoform X1"/>
    <property type="match status" value="1"/>
</dbReference>
<dbReference type="SUPFAM" id="SSF57716">
    <property type="entry name" value="Glucocorticoid receptor-like (DNA-binding domain)"/>
    <property type="match status" value="1"/>
</dbReference>
<feature type="domain" description="C2H2-type" evidence="9">
    <location>
        <begin position="647"/>
        <end position="675"/>
    </location>
</feature>
<evidence type="ECO:0000256" key="7">
    <source>
        <dbReference type="PROSITE-ProRule" id="PRU01263"/>
    </source>
</evidence>
<dbReference type="Gene3D" id="3.40.1800.20">
    <property type="match status" value="1"/>
</dbReference>
<dbReference type="InterPro" id="IPR012934">
    <property type="entry name" value="Znf_AD"/>
</dbReference>
<feature type="binding site" evidence="7">
    <location>
        <position position="52"/>
    </location>
    <ligand>
        <name>Zn(2+)</name>
        <dbReference type="ChEBI" id="CHEBI:29105"/>
    </ligand>
</feature>
<evidence type="ECO:0000256" key="3">
    <source>
        <dbReference type="ARBA" id="ARBA00022771"/>
    </source>
</evidence>
<feature type="domain" description="C2H2-type" evidence="9">
    <location>
        <begin position="618"/>
        <end position="641"/>
    </location>
</feature>
<evidence type="ECO:0000256" key="2">
    <source>
        <dbReference type="ARBA" id="ARBA00022737"/>
    </source>
</evidence>
<feature type="domain" description="C2H2-type" evidence="9">
    <location>
        <begin position="863"/>
        <end position="891"/>
    </location>
</feature>
<gene>
    <name evidence="11" type="ORF">X777_00861</name>
</gene>
<dbReference type="InterPro" id="IPR036236">
    <property type="entry name" value="Znf_C2H2_sf"/>
</dbReference>